<feature type="transmembrane region" description="Helical" evidence="1">
    <location>
        <begin position="93"/>
        <end position="112"/>
    </location>
</feature>
<gene>
    <name evidence="2" type="ORF">CGL56_04910</name>
</gene>
<keyword evidence="3" id="KW-1185">Reference proteome</keyword>
<dbReference type="AlphaFoldDB" id="A0A2G0CKA8"/>
<dbReference type="Gene3D" id="1.25.40.10">
    <property type="entry name" value="Tetratricopeptide repeat domain"/>
    <property type="match status" value="1"/>
</dbReference>
<evidence type="ECO:0000256" key="1">
    <source>
        <dbReference type="SAM" id="Phobius"/>
    </source>
</evidence>
<keyword evidence="1" id="KW-0472">Membrane</keyword>
<keyword evidence="1" id="KW-0812">Transmembrane</keyword>
<dbReference type="Proteomes" id="UP000226437">
    <property type="component" value="Unassembled WGS sequence"/>
</dbReference>
<protein>
    <recommendedName>
        <fullName evidence="4">Tetratricopeptide repeat protein</fullName>
    </recommendedName>
</protein>
<dbReference type="RefSeq" id="WP_099105357.1">
    <property type="nucleotide sequence ID" value="NZ_JAATJF010000001.1"/>
</dbReference>
<comment type="caution">
    <text evidence="2">The sequence shown here is derived from an EMBL/GenBank/DDBJ whole genome shotgun (WGS) entry which is preliminary data.</text>
</comment>
<dbReference type="OrthoDB" id="1493551at2"/>
<organism evidence="2 3">
    <name type="scientific">Neolewinella marina</name>
    <dbReference type="NCBI Taxonomy" id="438751"/>
    <lineage>
        <taxon>Bacteria</taxon>
        <taxon>Pseudomonadati</taxon>
        <taxon>Bacteroidota</taxon>
        <taxon>Saprospiria</taxon>
        <taxon>Saprospirales</taxon>
        <taxon>Lewinellaceae</taxon>
        <taxon>Neolewinella</taxon>
    </lineage>
</organism>
<name>A0A2G0CKA8_9BACT</name>
<proteinExistence type="predicted"/>
<evidence type="ECO:0000313" key="3">
    <source>
        <dbReference type="Proteomes" id="UP000226437"/>
    </source>
</evidence>
<keyword evidence="1" id="KW-1133">Transmembrane helix</keyword>
<dbReference type="InterPro" id="IPR011990">
    <property type="entry name" value="TPR-like_helical_dom_sf"/>
</dbReference>
<evidence type="ECO:0000313" key="2">
    <source>
        <dbReference type="EMBL" id="PHL00378.1"/>
    </source>
</evidence>
<reference evidence="2 3" key="1">
    <citation type="submission" date="2017-10" db="EMBL/GenBank/DDBJ databases">
        <title>The draft genome sequence of Lewinella marina KCTC 32374.</title>
        <authorList>
            <person name="Wang K."/>
        </authorList>
    </citation>
    <scope>NUCLEOTIDE SEQUENCE [LARGE SCALE GENOMIC DNA]</scope>
    <source>
        <strain evidence="2 3">MKG-38</strain>
    </source>
</reference>
<accession>A0A2G0CKA8</accession>
<dbReference type="SUPFAM" id="SSF48452">
    <property type="entry name" value="TPR-like"/>
    <property type="match status" value="1"/>
</dbReference>
<evidence type="ECO:0008006" key="4">
    <source>
        <dbReference type="Google" id="ProtNLM"/>
    </source>
</evidence>
<sequence length="258" mass="28732">MTPTELPEAWAAEIEAYYAGELSPAAEADLRQRLAHHPELAELVFREEVLYRDGLNPGPAALAERQRLRQNLGELERNLPPVMAPAHRRRPPVRWLAVAAGLLLVVLAWWLLRPAEDPTARLATEAFAWLPRQDALLGPGDEVRDGRTLYDVQRFEEAYPALREEVASGTIDSINLLYAGVAALGAKEPAAARELLTNLLQSGRYPEDEAAIRYYLGLAELQLGNRAAAVEQLNALPDQDPQLTQRARELLQRLESLE</sequence>
<dbReference type="EMBL" id="PDLO01000001">
    <property type="protein sequence ID" value="PHL00378.1"/>
    <property type="molecule type" value="Genomic_DNA"/>
</dbReference>